<dbReference type="Gene3D" id="6.10.250.2610">
    <property type="match status" value="1"/>
</dbReference>
<name>A0A1E5RUN7_HANUV</name>
<comment type="caution">
    <text evidence="1">The sequence shown here is derived from an EMBL/GenBank/DDBJ whole genome shotgun (WGS) entry which is preliminary data.</text>
</comment>
<dbReference type="AlphaFoldDB" id="A0A1E5RUN7"/>
<protein>
    <submittedName>
        <fullName evidence="1">Mediator of RNA polymerase II transcription subunit 8</fullName>
    </submittedName>
</protein>
<keyword evidence="2" id="KW-1185">Reference proteome</keyword>
<evidence type="ECO:0000313" key="1">
    <source>
        <dbReference type="EMBL" id="OEJ90642.1"/>
    </source>
</evidence>
<organism evidence="1 2">
    <name type="scientific">Hanseniaspora uvarum</name>
    <name type="common">Yeast</name>
    <name type="synonym">Kloeckera apiculata</name>
    <dbReference type="NCBI Taxonomy" id="29833"/>
    <lineage>
        <taxon>Eukaryota</taxon>
        <taxon>Fungi</taxon>
        <taxon>Dikarya</taxon>
        <taxon>Ascomycota</taxon>
        <taxon>Saccharomycotina</taxon>
        <taxon>Saccharomycetes</taxon>
        <taxon>Saccharomycodales</taxon>
        <taxon>Saccharomycodaceae</taxon>
        <taxon>Hanseniaspora</taxon>
    </lineage>
</organism>
<dbReference type="OrthoDB" id="5329317at2759"/>
<dbReference type="Proteomes" id="UP000095358">
    <property type="component" value="Unassembled WGS sequence"/>
</dbReference>
<dbReference type="STRING" id="29833.A0A1E5RUN7"/>
<feature type="unsure residue" description="I or L" evidence="1">
    <location>
        <position position="145"/>
    </location>
</feature>
<accession>A0A1E5RUN7</accession>
<dbReference type="VEuPathDB" id="FungiDB:AWRI3580_g1281"/>
<proteinExistence type="predicted"/>
<gene>
    <name evidence="1" type="ORF">AWRI3580_g1281</name>
</gene>
<reference evidence="2" key="1">
    <citation type="journal article" date="2016" name="Genome Announc.">
        <title>Genome sequences of three species of Hanseniaspora isolated from spontaneous wine fermentations.</title>
        <authorList>
            <person name="Sternes P.R."/>
            <person name="Lee D."/>
            <person name="Kutyna D.R."/>
            <person name="Borneman A.R."/>
        </authorList>
    </citation>
    <scope>NUCLEOTIDE SEQUENCE [LARGE SCALE GENOMIC DNA]</scope>
    <source>
        <strain evidence="2">AWRI3580</strain>
    </source>
</reference>
<evidence type="ECO:0000313" key="2">
    <source>
        <dbReference type="Proteomes" id="UP000095358"/>
    </source>
</evidence>
<dbReference type="EMBL" id="LPNN01000003">
    <property type="protein sequence ID" value="OEJ90642.1"/>
    <property type="molecule type" value="Genomic_DNA"/>
</dbReference>
<sequence length="239" mass="27163">MAQSPELTLLNEAQSKIGYNNIPAIELESMRLQLNKLITSLKNLQQQLMLPSISLPNNSGPVISWTKLSERVEAAVTHLYKIQKNIIQFDSINVYPNVGKFPVSEEELISVLLRKKNLPEIDELYEDLIKIGDLAISKFQEDNQLIEDNKQVLIEKFFTHNDSLIAEKLKTLKEVKKELFGEKSEEDDVDMEESSHIDKDNYVITSDMIPFDIEGVYKFMFSGVKKSESASPTGEAIVL</sequence>